<keyword evidence="7" id="KW-1133">Transmembrane helix</keyword>
<sequence length="51" mass="6035">GFGKMLSHYRLQTAKRTDERIRFMNEIIVGIQVIKMYAWEKPFAHLVALAR</sequence>
<name>A0AAD8EHF6_DIPPU</name>
<feature type="non-terminal residue" evidence="10">
    <location>
        <position position="51"/>
    </location>
</feature>
<dbReference type="GO" id="GO:0005524">
    <property type="term" value="F:ATP binding"/>
    <property type="evidence" value="ECO:0007669"/>
    <property type="project" value="UniProtKB-KW"/>
</dbReference>
<feature type="non-terminal residue" evidence="10">
    <location>
        <position position="1"/>
    </location>
</feature>
<dbReference type="PANTHER" id="PTHR24223">
    <property type="entry name" value="ATP-BINDING CASSETTE SUB-FAMILY C"/>
    <property type="match status" value="1"/>
</dbReference>
<keyword evidence="11" id="KW-1185">Reference proteome</keyword>
<evidence type="ECO:0000256" key="8">
    <source>
        <dbReference type="ARBA" id="ARBA00023136"/>
    </source>
</evidence>
<keyword evidence="5" id="KW-0547">Nucleotide-binding</keyword>
<evidence type="ECO:0000256" key="1">
    <source>
        <dbReference type="ARBA" id="ARBA00004141"/>
    </source>
</evidence>
<feature type="domain" description="ABC transmembrane type-1" evidence="9">
    <location>
        <begin position="1"/>
        <end position="51"/>
    </location>
</feature>
<evidence type="ECO:0000256" key="3">
    <source>
        <dbReference type="ARBA" id="ARBA00022448"/>
    </source>
</evidence>
<keyword evidence="6" id="KW-0067">ATP-binding</keyword>
<protein>
    <recommendedName>
        <fullName evidence="9">ABC transmembrane type-1 domain-containing protein</fullName>
    </recommendedName>
</protein>
<keyword evidence="3" id="KW-0813">Transport</keyword>
<dbReference type="Pfam" id="PF00664">
    <property type="entry name" value="ABC_membrane"/>
    <property type="match status" value="1"/>
</dbReference>
<reference evidence="10" key="2">
    <citation type="submission" date="2023-05" db="EMBL/GenBank/DDBJ databases">
        <authorList>
            <person name="Fouks B."/>
        </authorList>
    </citation>
    <scope>NUCLEOTIDE SEQUENCE</scope>
    <source>
        <strain evidence="10">Stay&amp;Tobe</strain>
        <tissue evidence="10">Testes</tissue>
    </source>
</reference>
<evidence type="ECO:0000256" key="6">
    <source>
        <dbReference type="ARBA" id="ARBA00022840"/>
    </source>
</evidence>
<dbReference type="InterPro" id="IPR011527">
    <property type="entry name" value="ABC1_TM_dom"/>
</dbReference>
<evidence type="ECO:0000313" key="11">
    <source>
        <dbReference type="Proteomes" id="UP001233999"/>
    </source>
</evidence>
<evidence type="ECO:0000256" key="4">
    <source>
        <dbReference type="ARBA" id="ARBA00022692"/>
    </source>
</evidence>
<dbReference type="GO" id="GO:0016020">
    <property type="term" value="C:membrane"/>
    <property type="evidence" value="ECO:0007669"/>
    <property type="project" value="UniProtKB-SubCell"/>
</dbReference>
<dbReference type="InterPro" id="IPR036640">
    <property type="entry name" value="ABC1_TM_sf"/>
</dbReference>
<dbReference type="PANTHER" id="PTHR24223:SF456">
    <property type="entry name" value="MULTIDRUG RESISTANCE-ASSOCIATED PROTEIN LETHAL(2)03659"/>
    <property type="match status" value="1"/>
</dbReference>
<proteinExistence type="inferred from homology"/>
<dbReference type="PROSITE" id="PS50929">
    <property type="entry name" value="ABC_TM1F"/>
    <property type="match status" value="1"/>
</dbReference>
<evidence type="ECO:0000256" key="7">
    <source>
        <dbReference type="ARBA" id="ARBA00022989"/>
    </source>
</evidence>
<dbReference type="Gene3D" id="1.20.1560.10">
    <property type="entry name" value="ABC transporter type 1, transmembrane domain"/>
    <property type="match status" value="1"/>
</dbReference>
<dbReference type="EMBL" id="JASPKZ010004458">
    <property type="protein sequence ID" value="KAJ9590291.1"/>
    <property type="molecule type" value="Genomic_DNA"/>
</dbReference>
<evidence type="ECO:0000256" key="2">
    <source>
        <dbReference type="ARBA" id="ARBA00009726"/>
    </source>
</evidence>
<comment type="caution">
    <text evidence="10">The sequence shown here is derived from an EMBL/GenBank/DDBJ whole genome shotgun (WGS) entry which is preliminary data.</text>
</comment>
<dbReference type="SUPFAM" id="SSF90123">
    <property type="entry name" value="ABC transporter transmembrane region"/>
    <property type="match status" value="1"/>
</dbReference>
<evidence type="ECO:0000313" key="10">
    <source>
        <dbReference type="EMBL" id="KAJ9590291.1"/>
    </source>
</evidence>
<accession>A0AAD8EHF6</accession>
<comment type="similarity">
    <text evidence="2">Belongs to the ABC transporter superfamily. ABCC family. Conjugate transporter (TC 3.A.1.208) subfamily.</text>
</comment>
<reference evidence="10" key="1">
    <citation type="journal article" date="2023" name="IScience">
        <title>Live-bearing cockroach genome reveals convergent evolutionary mechanisms linked to viviparity in insects and beyond.</title>
        <authorList>
            <person name="Fouks B."/>
            <person name="Harrison M.C."/>
            <person name="Mikhailova A.A."/>
            <person name="Marchal E."/>
            <person name="English S."/>
            <person name="Carruthers M."/>
            <person name="Jennings E.C."/>
            <person name="Chiamaka E.L."/>
            <person name="Frigard R.A."/>
            <person name="Pippel M."/>
            <person name="Attardo G.M."/>
            <person name="Benoit J.B."/>
            <person name="Bornberg-Bauer E."/>
            <person name="Tobe S.S."/>
        </authorList>
    </citation>
    <scope>NUCLEOTIDE SEQUENCE</scope>
    <source>
        <strain evidence="10">Stay&amp;Tobe</strain>
    </source>
</reference>
<organism evidence="10 11">
    <name type="scientific">Diploptera punctata</name>
    <name type="common">Pacific beetle cockroach</name>
    <dbReference type="NCBI Taxonomy" id="6984"/>
    <lineage>
        <taxon>Eukaryota</taxon>
        <taxon>Metazoa</taxon>
        <taxon>Ecdysozoa</taxon>
        <taxon>Arthropoda</taxon>
        <taxon>Hexapoda</taxon>
        <taxon>Insecta</taxon>
        <taxon>Pterygota</taxon>
        <taxon>Neoptera</taxon>
        <taxon>Polyneoptera</taxon>
        <taxon>Dictyoptera</taxon>
        <taxon>Blattodea</taxon>
        <taxon>Blaberoidea</taxon>
        <taxon>Blaberidae</taxon>
        <taxon>Diplopterinae</taxon>
        <taxon>Diploptera</taxon>
    </lineage>
</organism>
<comment type="subcellular location">
    <subcellularLocation>
        <location evidence="1">Membrane</location>
        <topology evidence="1">Multi-pass membrane protein</topology>
    </subcellularLocation>
</comment>
<keyword evidence="4" id="KW-0812">Transmembrane</keyword>
<evidence type="ECO:0000259" key="9">
    <source>
        <dbReference type="PROSITE" id="PS50929"/>
    </source>
</evidence>
<dbReference type="Proteomes" id="UP001233999">
    <property type="component" value="Unassembled WGS sequence"/>
</dbReference>
<keyword evidence="8" id="KW-0472">Membrane</keyword>
<dbReference type="InterPro" id="IPR050173">
    <property type="entry name" value="ABC_transporter_C-like"/>
</dbReference>
<dbReference type="AlphaFoldDB" id="A0AAD8EHF6"/>
<dbReference type="GO" id="GO:0140359">
    <property type="term" value="F:ABC-type transporter activity"/>
    <property type="evidence" value="ECO:0007669"/>
    <property type="project" value="InterPro"/>
</dbReference>
<evidence type="ECO:0000256" key="5">
    <source>
        <dbReference type="ARBA" id="ARBA00022741"/>
    </source>
</evidence>
<gene>
    <name evidence="10" type="ORF">L9F63_027872</name>
</gene>